<dbReference type="EMBL" id="JAQNVG010000019">
    <property type="protein sequence ID" value="MDC2236666.1"/>
    <property type="molecule type" value="Genomic_DNA"/>
</dbReference>
<dbReference type="Proteomes" id="UP001217776">
    <property type="component" value="Unassembled WGS sequence"/>
</dbReference>
<name>A0AAP3SHA9_BACT4</name>
<comment type="caution">
    <text evidence="1">The sequence shown here is derived from an EMBL/GenBank/DDBJ whole genome shotgun (WGS) entry which is preliminary data.</text>
</comment>
<dbReference type="InterPro" id="IPR036162">
    <property type="entry name" value="Resolvase-like_N_sf"/>
</dbReference>
<evidence type="ECO:0000313" key="1">
    <source>
        <dbReference type="EMBL" id="MDC2236666.1"/>
    </source>
</evidence>
<reference evidence="1" key="1">
    <citation type="submission" date="2022-10" db="EMBL/GenBank/DDBJ databases">
        <title>Human gut microbiome strain richness.</title>
        <authorList>
            <person name="Chen-Liaw A."/>
        </authorList>
    </citation>
    <scope>NUCLEOTIDE SEQUENCE</scope>
    <source>
        <strain evidence="1">1001283st1_A3_1001283B150304_161114</strain>
    </source>
</reference>
<dbReference type="GO" id="GO:0003677">
    <property type="term" value="F:DNA binding"/>
    <property type="evidence" value="ECO:0007669"/>
    <property type="project" value="InterPro"/>
</dbReference>
<dbReference type="RefSeq" id="WP_117463233.1">
    <property type="nucleotide sequence ID" value="NZ_JADNKL010000035.1"/>
</dbReference>
<proteinExistence type="predicted"/>
<dbReference type="SUPFAM" id="SSF53041">
    <property type="entry name" value="Resolvase-like"/>
    <property type="match status" value="1"/>
</dbReference>
<accession>A0AAP3SHA9</accession>
<protein>
    <recommendedName>
        <fullName evidence="3">Resolvase/invertase-type recombinase catalytic domain-containing protein</fullName>
    </recommendedName>
</protein>
<dbReference type="Gene3D" id="3.40.50.1390">
    <property type="entry name" value="Resolvase, N-terminal catalytic domain"/>
    <property type="match status" value="1"/>
</dbReference>
<evidence type="ECO:0008006" key="3">
    <source>
        <dbReference type="Google" id="ProtNLM"/>
    </source>
</evidence>
<evidence type="ECO:0000313" key="2">
    <source>
        <dbReference type="Proteomes" id="UP001217776"/>
    </source>
</evidence>
<dbReference type="GO" id="GO:0000150">
    <property type="term" value="F:DNA strand exchange activity"/>
    <property type="evidence" value="ECO:0007669"/>
    <property type="project" value="InterPro"/>
</dbReference>
<gene>
    <name evidence="1" type="ORF">PO127_13030</name>
</gene>
<dbReference type="AlphaFoldDB" id="A0AAP3SHA9"/>
<sequence length="195" mass="23076">MKHIAYGNIAQRNEEKEVIIDSLKKMNCPVFIESDIDNRREKWTEFIDILQEGDTAIIYSFSNTFVNYHDMIFFLKYCFTQDIRIVSLADKLDTQDILFPETHTKDVLLLVCKMFLQKKKSIDNLEADYSQSKSEEKLKRYMLVINMYSSGYSIKDIMTKTGYRGKSNIYRILKMYDVDVYYPQKIRKTTSSSTH</sequence>
<organism evidence="1 2">
    <name type="scientific">Bacteroides thetaiotaomicron</name>
    <dbReference type="NCBI Taxonomy" id="818"/>
    <lineage>
        <taxon>Bacteria</taxon>
        <taxon>Pseudomonadati</taxon>
        <taxon>Bacteroidota</taxon>
        <taxon>Bacteroidia</taxon>
        <taxon>Bacteroidales</taxon>
        <taxon>Bacteroidaceae</taxon>
        <taxon>Bacteroides</taxon>
    </lineage>
</organism>